<sequence length="206" mass="23421">MEAQLCMVVAASCMSWCNARAVKDEKIMMKEKGSSSTGIFVGSPKCIGVLERCIRGFYLGYQGANKGSRHPRDENQGRNYEYIAELRRIQKLKGDLLELTRMVKDHEISIRHLEERMSHLASQLKSGVIAEVKKPLMENFTPSSEGVDEEDIEKDIEEMFFKESLETILLNNDGEGIEGLKEICHAIISLRSYSYLLKKLDLDLKN</sequence>
<comment type="caution">
    <text evidence="2">The sequence shown here is derived from an EMBL/GenBank/DDBJ whole genome shotgun (WGS) entry which is preliminary data.</text>
</comment>
<keyword evidence="1" id="KW-0175">Coiled coil</keyword>
<evidence type="ECO:0000256" key="1">
    <source>
        <dbReference type="SAM" id="Coils"/>
    </source>
</evidence>
<proteinExistence type="predicted"/>
<protein>
    <submittedName>
        <fullName evidence="2">Uncharacterized protein</fullName>
    </submittedName>
</protein>
<dbReference type="Proteomes" id="UP000823775">
    <property type="component" value="Unassembled WGS sequence"/>
</dbReference>
<dbReference type="EMBL" id="JACEIK010001620">
    <property type="protein sequence ID" value="MCD7470850.1"/>
    <property type="molecule type" value="Genomic_DNA"/>
</dbReference>
<organism evidence="2 3">
    <name type="scientific">Datura stramonium</name>
    <name type="common">Jimsonweed</name>
    <name type="synonym">Common thornapple</name>
    <dbReference type="NCBI Taxonomy" id="4076"/>
    <lineage>
        <taxon>Eukaryota</taxon>
        <taxon>Viridiplantae</taxon>
        <taxon>Streptophyta</taxon>
        <taxon>Embryophyta</taxon>
        <taxon>Tracheophyta</taxon>
        <taxon>Spermatophyta</taxon>
        <taxon>Magnoliopsida</taxon>
        <taxon>eudicotyledons</taxon>
        <taxon>Gunneridae</taxon>
        <taxon>Pentapetalae</taxon>
        <taxon>asterids</taxon>
        <taxon>lamiids</taxon>
        <taxon>Solanales</taxon>
        <taxon>Solanaceae</taxon>
        <taxon>Solanoideae</taxon>
        <taxon>Datureae</taxon>
        <taxon>Datura</taxon>
    </lineage>
</organism>
<feature type="coiled-coil region" evidence="1">
    <location>
        <begin position="96"/>
        <end position="123"/>
    </location>
</feature>
<evidence type="ECO:0000313" key="2">
    <source>
        <dbReference type="EMBL" id="MCD7470850.1"/>
    </source>
</evidence>
<accession>A0ABS8TIR5</accession>
<keyword evidence="3" id="KW-1185">Reference proteome</keyword>
<name>A0ABS8TIR5_DATST</name>
<reference evidence="2 3" key="1">
    <citation type="journal article" date="2021" name="BMC Genomics">
        <title>Datura genome reveals duplications of psychoactive alkaloid biosynthetic genes and high mutation rate following tissue culture.</title>
        <authorList>
            <person name="Rajewski A."/>
            <person name="Carter-House D."/>
            <person name="Stajich J."/>
            <person name="Litt A."/>
        </authorList>
    </citation>
    <scope>NUCLEOTIDE SEQUENCE [LARGE SCALE GENOMIC DNA]</scope>
    <source>
        <strain evidence="2">AR-01</strain>
    </source>
</reference>
<evidence type="ECO:0000313" key="3">
    <source>
        <dbReference type="Proteomes" id="UP000823775"/>
    </source>
</evidence>
<gene>
    <name evidence="2" type="ORF">HAX54_011031</name>
</gene>